<keyword evidence="7 11" id="KW-0663">Pyridoxal phosphate</keyword>
<name>A0ABS7RGL7_9ACTN</name>
<reference evidence="13 14" key="1">
    <citation type="submission" date="2021-08" db="EMBL/GenBank/DDBJ databases">
        <title>Nocardioides bacterium WL0053 sp. nov., isolated from the sediment.</title>
        <authorList>
            <person name="Wang L."/>
            <person name="Zhang D."/>
            <person name="Zhang A."/>
        </authorList>
    </citation>
    <scope>NUCLEOTIDE SEQUENCE [LARGE SCALE GENOMIC DNA]</scope>
    <source>
        <strain evidence="13 14">WL0053</strain>
    </source>
</reference>
<keyword evidence="8 11" id="KW-0057">Aromatic amino acid biosynthesis</keyword>
<keyword evidence="9 11" id="KW-0456">Lyase</keyword>
<dbReference type="InterPro" id="IPR006654">
    <property type="entry name" value="Trp_synth_beta"/>
</dbReference>
<comment type="pathway">
    <text evidence="2 11">Amino-acid biosynthesis; L-tryptophan biosynthesis; L-tryptophan from chorismate: step 5/5.</text>
</comment>
<comment type="subunit">
    <text evidence="4 11">Tetramer of two alpha and two beta chains.</text>
</comment>
<dbReference type="InterPro" id="IPR036052">
    <property type="entry name" value="TrpB-like_PALP_sf"/>
</dbReference>
<gene>
    <name evidence="11 13" type="primary">trpB</name>
    <name evidence="13" type="ORF">K1X13_02380</name>
</gene>
<dbReference type="Pfam" id="PF00291">
    <property type="entry name" value="PALP"/>
    <property type="match status" value="1"/>
</dbReference>
<dbReference type="SUPFAM" id="SSF53686">
    <property type="entry name" value="Tryptophan synthase beta subunit-like PLP-dependent enzymes"/>
    <property type="match status" value="1"/>
</dbReference>
<comment type="cofactor">
    <cofactor evidence="1 11">
        <name>pyridoxal 5'-phosphate</name>
        <dbReference type="ChEBI" id="CHEBI:597326"/>
    </cofactor>
</comment>
<dbReference type="PANTHER" id="PTHR48077">
    <property type="entry name" value="TRYPTOPHAN SYNTHASE-RELATED"/>
    <property type="match status" value="1"/>
</dbReference>
<dbReference type="GO" id="GO:0004834">
    <property type="term" value="F:tryptophan synthase activity"/>
    <property type="evidence" value="ECO:0007669"/>
    <property type="project" value="UniProtKB-EC"/>
</dbReference>
<dbReference type="Gene3D" id="3.40.50.1100">
    <property type="match status" value="2"/>
</dbReference>
<evidence type="ECO:0000256" key="1">
    <source>
        <dbReference type="ARBA" id="ARBA00001933"/>
    </source>
</evidence>
<evidence type="ECO:0000313" key="13">
    <source>
        <dbReference type="EMBL" id="MBY9073659.1"/>
    </source>
</evidence>
<dbReference type="EMBL" id="JAIEZQ010000001">
    <property type="protein sequence ID" value="MBY9073659.1"/>
    <property type="molecule type" value="Genomic_DNA"/>
</dbReference>
<comment type="catalytic activity">
    <reaction evidence="10 11">
        <text>(1S,2R)-1-C-(indol-3-yl)glycerol 3-phosphate + L-serine = D-glyceraldehyde 3-phosphate + L-tryptophan + H2O</text>
        <dbReference type="Rhea" id="RHEA:10532"/>
        <dbReference type="ChEBI" id="CHEBI:15377"/>
        <dbReference type="ChEBI" id="CHEBI:33384"/>
        <dbReference type="ChEBI" id="CHEBI:57912"/>
        <dbReference type="ChEBI" id="CHEBI:58866"/>
        <dbReference type="ChEBI" id="CHEBI:59776"/>
        <dbReference type="EC" id="4.2.1.20"/>
    </reaction>
</comment>
<dbReference type="Proteomes" id="UP000754710">
    <property type="component" value="Unassembled WGS sequence"/>
</dbReference>
<protein>
    <recommendedName>
        <fullName evidence="11">Tryptophan synthase beta chain</fullName>
        <ecNumber evidence="11">4.2.1.20</ecNumber>
    </recommendedName>
</protein>
<keyword evidence="6 11" id="KW-0822">Tryptophan biosynthesis</keyword>
<comment type="caution">
    <text evidence="13">The sequence shown here is derived from an EMBL/GenBank/DDBJ whole genome shotgun (WGS) entry which is preliminary data.</text>
</comment>
<dbReference type="HAMAP" id="MF_00133">
    <property type="entry name" value="Trp_synth_beta"/>
    <property type="match status" value="1"/>
</dbReference>
<evidence type="ECO:0000313" key="14">
    <source>
        <dbReference type="Proteomes" id="UP000754710"/>
    </source>
</evidence>
<dbReference type="InterPro" id="IPR023026">
    <property type="entry name" value="Trp_synth_beta/beta-like"/>
</dbReference>
<dbReference type="InterPro" id="IPR001926">
    <property type="entry name" value="TrpB-like_PALP"/>
</dbReference>
<evidence type="ECO:0000256" key="6">
    <source>
        <dbReference type="ARBA" id="ARBA00022822"/>
    </source>
</evidence>
<evidence type="ECO:0000256" key="7">
    <source>
        <dbReference type="ARBA" id="ARBA00022898"/>
    </source>
</evidence>
<accession>A0ABS7RGL7</accession>
<evidence type="ECO:0000256" key="8">
    <source>
        <dbReference type="ARBA" id="ARBA00023141"/>
    </source>
</evidence>
<comment type="similarity">
    <text evidence="3 11">Belongs to the TrpB family.</text>
</comment>
<evidence type="ECO:0000256" key="2">
    <source>
        <dbReference type="ARBA" id="ARBA00004733"/>
    </source>
</evidence>
<dbReference type="PIRSF" id="PIRSF001413">
    <property type="entry name" value="Trp_syn_beta"/>
    <property type="match status" value="1"/>
</dbReference>
<evidence type="ECO:0000256" key="4">
    <source>
        <dbReference type="ARBA" id="ARBA00011270"/>
    </source>
</evidence>
<evidence type="ECO:0000256" key="10">
    <source>
        <dbReference type="ARBA" id="ARBA00049047"/>
    </source>
</evidence>
<dbReference type="NCBIfam" id="TIGR00263">
    <property type="entry name" value="trpB"/>
    <property type="match status" value="1"/>
</dbReference>
<sequence length="410" mass="43303">MSVLPDETGHFGRFGGRFMPEALIAAHDELTQAWTEAMADPAFTGEFERMLREYAGTPSLLYDATKLSELAGARIMLKREDLNHTGAHKIRNVLGQALLTKRMGKSRVIAETGAGQHGVATATACAYLGLDCVIYMGEVDTQRQALNVARMHLLGAEVVAVKSGSRTLKDAINEALRDWVASVDDTHYMLGTAAGSHPFPAMVRDFCRGIGDEARAQCLEQTGALPDAVAACVGGGSNAIGMFAAFVDDPSVRLYGFEAGGDGVDTARHAATIYAHEVGVLHGARTYVLQNEDGQTIESHSISAGLDYPGVGPEHAYLAETGRAEYRPVTDAEAMDALALLSRTEGIIPAIESAHAVSGALTLAKEAPGSTILVNLSGRGDKDMTTAIEWFGLGGTGIQRADESTGEPQA</sequence>
<evidence type="ECO:0000256" key="5">
    <source>
        <dbReference type="ARBA" id="ARBA00022605"/>
    </source>
</evidence>
<feature type="modified residue" description="N6-(pyridoxal phosphate)lysine" evidence="11">
    <location>
        <position position="89"/>
    </location>
</feature>
<keyword evidence="5 11" id="KW-0028">Amino-acid biosynthesis</keyword>
<evidence type="ECO:0000256" key="11">
    <source>
        <dbReference type="HAMAP-Rule" id="MF_00133"/>
    </source>
</evidence>
<dbReference type="PANTHER" id="PTHR48077:SF3">
    <property type="entry name" value="TRYPTOPHAN SYNTHASE"/>
    <property type="match status" value="1"/>
</dbReference>
<comment type="function">
    <text evidence="11">The beta subunit is responsible for the synthesis of L-tryptophan from indole and L-serine.</text>
</comment>
<dbReference type="EC" id="4.2.1.20" evidence="11"/>
<feature type="domain" description="Tryptophan synthase beta chain-like PALP" evidence="12">
    <location>
        <begin position="57"/>
        <end position="378"/>
    </location>
</feature>
<evidence type="ECO:0000256" key="9">
    <source>
        <dbReference type="ARBA" id="ARBA00023239"/>
    </source>
</evidence>
<proteinExistence type="inferred from homology"/>
<evidence type="ECO:0000259" key="12">
    <source>
        <dbReference type="Pfam" id="PF00291"/>
    </source>
</evidence>
<organism evidence="13 14">
    <name type="scientific">Nocardioides jiangsuensis</name>
    <dbReference type="NCBI Taxonomy" id="2866161"/>
    <lineage>
        <taxon>Bacteria</taxon>
        <taxon>Bacillati</taxon>
        <taxon>Actinomycetota</taxon>
        <taxon>Actinomycetes</taxon>
        <taxon>Propionibacteriales</taxon>
        <taxon>Nocardioidaceae</taxon>
        <taxon>Nocardioides</taxon>
    </lineage>
</organism>
<keyword evidence="14" id="KW-1185">Reference proteome</keyword>
<dbReference type="CDD" id="cd06446">
    <property type="entry name" value="Trp-synth_B"/>
    <property type="match status" value="1"/>
</dbReference>
<evidence type="ECO:0000256" key="3">
    <source>
        <dbReference type="ARBA" id="ARBA00009982"/>
    </source>
</evidence>